<reference evidence="1 2" key="1">
    <citation type="submission" date="2021-05" db="EMBL/GenBank/DDBJ databases">
        <title>Comparative genomic studies on the polysaccharide-degrading batcterial strains of the Flammeovirga genus.</title>
        <authorList>
            <person name="Zewei F."/>
            <person name="Zheng Z."/>
            <person name="Yu L."/>
            <person name="Ruyue G."/>
            <person name="Yanhong M."/>
            <person name="Yuanyuan C."/>
            <person name="Jingyan G."/>
            <person name="Wenjun H."/>
        </authorList>
    </citation>
    <scope>NUCLEOTIDE SEQUENCE [LARGE SCALE GENOMIC DNA]</scope>
    <source>
        <strain evidence="1 2">NBRC:100898</strain>
    </source>
</reference>
<dbReference type="EMBL" id="CP076133">
    <property type="protein sequence ID" value="QWG04602.1"/>
    <property type="molecule type" value="Genomic_DNA"/>
</dbReference>
<evidence type="ECO:0000313" key="2">
    <source>
        <dbReference type="Proteomes" id="UP000678679"/>
    </source>
</evidence>
<dbReference type="Proteomes" id="UP000678679">
    <property type="component" value="Chromosome 2"/>
</dbReference>
<accession>A0AAX1NAU4</accession>
<gene>
    <name evidence="1" type="ORF">KMW28_27270</name>
</gene>
<dbReference type="AlphaFoldDB" id="A0AAX1NAU4"/>
<dbReference type="RefSeq" id="WP_169665494.1">
    <property type="nucleotide sequence ID" value="NZ_CP076133.1"/>
</dbReference>
<dbReference type="KEGG" id="fya:KMW28_27270"/>
<proteinExistence type="predicted"/>
<organism evidence="1 2">
    <name type="scientific">Flammeovirga yaeyamensis</name>
    <dbReference type="NCBI Taxonomy" id="367791"/>
    <lineage>
        <taxon>Bacteria</taxon>
        <taxon>Pseudomonadati</taxon>
        <taxon>Bacteroidota</taxon>
        <taxon>Cytophagia</taxon>
        <taxon>Cytophagales</taxon>
        <taxon>Flammeovirgaceae</taxon>
        <taxon>Flammeovirga</taxon>
    </lineage>
</organism>
<sequence>MNKLITFNEFKTEVKYVIGLTHIIYSIRGVEHRLKIDEFTPSDEHEIIYELFSDYDKRIAFKE</sequence>
<evidence type="ECO:0000313" key="1">
    <source>
        <dbReference type="EMBL" id="QWG04602.1"/>
    </source>
</evidence>
<name>A0AAX1NAU4_9BACT</name>
<protein>
    <submittedName>
        <fullName evidence="1">Uncharacterized protein</fullName>
    </submittedName>
</protein>
<keyword evidence="2" id="KW-1185">Reference proteome</keyword>